<dbReference type="SUPFAM" id="SSF53850">
    <property type="entry name" value="Periplasmic binding protein-like II"/>
    <property type="match status" value="1"/>
</dbReference>
<dbReference type="EMBL" id="BMMV01000024">
    <property type="protein sequence ID" value="GGK20171.1"/>
    <property type="molecule type" value="Genomic_DNA"/>
</dbReference>
<keyword evidence="3" id="KW-1185">Reference proteome</keyword>
<dbReference type="PANTHER" id="PTHR43649:SF32">
    <property type="entry name" value="SUGAR BINDING SECRETED PROTEIN"/>
    <property type="match status" value="1"/>
</dbReference>
<evidence type="ECO:0000313" key="3">
    <source>
        <dbReference type="Proteomes" id="UP000660265"/>
    </source>
</evidence>
<dbReference type="InterPro" id="IPR006059">
    <property type="entry name" value="SBP"/>
</dbReference>
<evidence type="ECO:0000313" key="2">
    <source>
        <dbReference type="EMBL" id="GGK20171.1"/>
    </source>
</evidence>
<sequence length="454" mass="48724">MGTARHRFGSVLSALPTRVPPRSPNRFPSLATVAAAGLSLVLVAGCGGGGDTGEAKTKDGKTVISVGLFGVMGFKEAGLLDRYMEENPDILIEADVAGDEQTYYTALQTHLAAGSGLKDIQGIEIGRAKELVDTRSDKFADLSKTPGLDHYLPWKSSQVTTKDGKLLGLGTDIGPMAVCYRKDLFEQAGLPTERAEVEKLWAGDWSKYVDVGRDFKTGTKNKKLAFMDSSSGLFNAMIYGDEQQFYDKSGKLIYKDNPVVKDAWALAADAAESGLTAKLRQFQPGWDPGLANSTFATTVCPAWMLAHISEKAGPANKGKWDVAKAPKGANWGGAFLGVMENSPVKKEATDLIAWLTAPEQQAYIFEKLGNFPSSKTALDIPAVANGKSEYFSDAPIGQIFGAAAKEIPDEQVLGRKDGTIKDAFSAGLQLIEAQGKSPDQAWKTTDERIEKATR</sequence>
<feature type="compositionally biased region" description="Basic and acidic residues" evidence="1">
    <location>
        <begin position="444"/>
        <end position="454"/>
    </location>
</feature>
<dbReference type="Pfam" id="PF13416">
    <property type="entry name" value="SBP_bac_8"/>
    <property type="match status" value="1"/>
</dbReference>
<dbReference type="Proteomes" id="UP000660265">
    <property type="component" value="Unassembled WGS sequence"/>
</dbReference>
<dbReference type="Gene3D" id="3.40.190.10">
    <property type="entry name" value="Periplasmic binding protein-like II"/>
    <property type="match status" value="1"/>
</dbReference>
<dbReference type="RefSeq" id="WP_189110709.1">
    <property type="nucleotide sequence ID" value="NZ_BMMV01000024.1"/>
</dbReference>
<feature type="region of interest" description="Disordered" evidence="1">
    <location>
        <begin position="435"/>
        <end position="454"/>
    </location>
</feature>
<comment type="caution">
    <text evidence="2">The sequence shown here is derived from an EMBL/GenBank/DDBJ whole genome shotgun (WGS) entry which is preliminary data.</text>
</comment>
<evidence type="ECO:0000256" key="1">
    <source>
        <dbReference type="SAM" id="MobiDB-lite"/>
    </source>
</evidence>
<accession>A0ABQ2EPZ4</accession>
<dbReference type="InterPro" id="IPR050490">
    <property type="entry name" value="Bact_solute-bd_prot1"/>
</dbReference>
<protein>
    <submittedName>
        <fullName evidence="2">Sugar-binding protein</fullName>
    </submittedName>
</protein>
<name>A0ABQ2EPZ4_9ACTN</name>
<dbReference type="PANTHER" id="PTHR43649">
    <property type="entry name" value="ARABINOSE-BINDING PROTEIN-RELATED"/>
    <property type="match status" value="1"/>
</dbReference>
<gene>
    <name evidence="2" type="ORF">GCM10011583_60080</name>
</gene>
<proteinExistence type="predicted"/>
<reference evidence="3" key="1">
    <citation type="journal article" date="2019" name="Int. J. Syst. Evol. Microbiol.">
        <title>The Global Catalogue of Microorganisms (GCM) 10K type strain sequencing project: providing services to taxonomists for standard genome sequencing and annotation.</title>
        <authorList>
            <consortium name="The Broad Institute Genomics Platform"/>
            <consortium name="The Broad Institute Genome Sequencing Center for Infectious Disease"/>
            <person name="Wu L."/>
            <person name="Ma J."/>
        </authorList>
    </citation>
    <scope>NUCLEOTIDE SEQUENCE [LARGE SCALE GENOMIC DNA]</scope>
    <source>
        <strain evidence="3">CGMCC 4.7275</strain>
    </source>
</reference>
<organism evidence="2 3">
    <name type="scientific">Streptomyces camponoticapitis</name>
    <dbReference type="NCBI Taxonomy" id="1616125"/>
    <lineage>
        <taxon>Bacteria</taxon>
        <taxon>Bacillati</taxon>
        <taxon>Actinomycetota</taxon>
        <taxon>Actinomycetes</taxon>
        <taxon>Kitasatosporales</taxon>
        <taxon>Streptomycetaceae</taxon>
        <taxon>Streptomyces</taxon>
    </lineage>
</organism>